<keyword evidence="3" id="KW-1185">Reference proteome</keyword>
<evidence type="ECO:0000313" key="2">
    <source>
        <dbReference type="EMBL" id="OIW33511.1"/>
    </source>
</evidence>
<dbReference type="AlphaFoldDB" id="A0A1J7J0C1"/>
<evidence type="ECO:0000313" key="3">
    <source>
        <dbReference type="Proteomes" id="UP000182658"/>
    </source>
</evidence>
<dbReference type="Proteomes" id="UP000182658">
    <property type="component" value="Unassembled WGS sequence"/>
</dbReference>
<dbReference type="InParanoid" id="A0A1J7J0C1"/>
<protein>
    <submittedName>
        <fullName evidence="2">Uncharacterized protein</fullName>
    </submittedName>
</protein>
<proteinExistence type="predicted"/>
<accession>A0A1J7J0C1</accession>
<sequence length="111" mass="11853">MSACTKTKQHQEQYRSVADSVICLYSTTLPVTNAPVIDIHTTDTLECNGERTRMAPAICFPPTTHFHLPTFSRAAVSGSVPTPKSTGKQSSLSRHLPTAVGQGTAVPARTS</sequence>
<dbReference type="EMBL" id="KV875094">
    <property type="protein sequence ID" value="OIW33511.1"/>
    <property type="molecule type" value="Genomic_DNA"/>
</dbReference>
<feature type="region of interest" description="Disordered" evidence="1">
    <location>
        <begin position="76"/>
        <end position="111"/>
    </location>
</feature>
<evidence type="ECO:0000256" key="1">
    <source>
        <dbReference type="SAM" id="MobiDB-lite"/>
    </source>
</evidence>
<organism evidence="2 3">
    <name type="scientific">Coniochaeta ligniaria NRRL 30616</name>
    <dbReference type="NCBI Taxonomy" id="1408157"/>
    <lineage>
        <taxon>Eukaryota</taxon>
        <taxon>Fungi</taxon>
        <taxon>Dikarya</taxon>
        <taxon>Ascomycota</taxon>
        <taxon>Pezizomycotina</taxon>
        <taxon>Sordariomycetes</taxon>
        <taxon>Sordariomycetidae</taxon>
        <taxon>Coniochaetales</taxon>
        <taxon>Coniochaetaceae</taxon>
        <taxon>Coniochaeta</taxon>
    </lineage>
</organism>
<reference evidence="2 3" key="1">
    <citation type="submission" date="2016-10" db="EMBL/GenBank/DDBJ databases">
        <title>Draft genome sequence of Coniochaeta ligniaria NRRL30616, a lignocellulolytic fungus for bioabatement of inhibitors in plant biomass hydrolysates.</title>
        <authorList>
            <consortium name="DOE Joint Genome Institute"/>
            <person name="Jimenez D.J."/>
            <person name="Hector R.E."/>
            <person name="Riley R."/>
            <person name="Sun H."/>
            <person name="Grigoriev I.V."/>
            <person name="Van Elsas J.D."/>
            <person name="Nichols N.N."/>
        </authorList>
    </citation>
    <scope>NUCLEOTIDE SEQUENCE [LARGE SCALE GENOMIC DNA]</scope>
    <source>
        <strain evidence="2 3">NRRL 30616</strain>
    </source>
</reference>
<gene>
    <name evidence="2" type="ORF">CONLIGDRAFT_628414</name>
</gene>
<name>A0A1J7J0C1_9PEZI</name>
<feature type="compositionally biased region" description="Polar residues" evidence="1">
    <location>
        <begin position="79"/>
        <end position="93"/>
    </location>
</feature>